<dbReference type="Proteomes" id="UP000027138">
    <property type="component" value="Unassembled WGS sequence"/>
</dbReference>
<evidence type="ECO:0000313" key="8">
    <source>
        <dbReference type="EMBL" id="KDP27927.1"/>
    </source>
</evidence>
<dbReference type="AlphaFoldDB" id="A0A067JVL2"/>
<proteinExistence type="evidence at transcript level"/>
<keyword evidence="3" id="KW-0804">Transcription</keyword>
<feature type="region of interest" description="SAW" evidence="5">
    <location>
        <begin position="448"/>
        <end position="524"/>
    </location>
</feature>
<dbReference type="EMBL" id="KK914794">
    <property type="protein sequence ID" value="KDP27927.1"/>
    <property type="molecule type" value="Genomic_DNA"/>
</dbReference>
<evidence type="ECO:0000256" key="3">
    <source>
        <dbReference type="ARBA" id="ARBA00023163"/>
    </source>
</evidence>
<feature type="region of interest" description="Disordered" evidence="6">
    <location>
        <begin position="15"/>
        <end position="34"/>
    </location>
</feature>
<protein>
    <submittedName>
        <fullName evidence="7">GRAS43 protein</fullName>
    </submittedName>
</protein>
<evidence type="ECO:0000256" key="6">
    <source>
        <dbReference type="SAM" id="MobiDB-lite"/>
    </source>
</evidence>
<reference evidence="7" key="2">
    <citation type="submission" date="2014-08" db="EMBL/GenBank/DDBJ databases">
        <title>Genome-wide identification of GRAS genes in physic nut (Jatropha curcas L.).</title>
        <authorList>
            <person name="Wu Z."/>
        </authorList>
    </citation>
    <scope>NUCLEOTIDE SEQUENCE</scope>
</reference>
<dbReference type="InterPro" id="IPR005202">
    <property type="entry name" value="TF_GRAS"/>
</dbReference>
<evidence type="ECO:0000256" key="1">
    <source>
        <dbReference type="ARBA" id="ARBA00004123"/>
    </source>
</evidence>
<feature type="compositionally biased region" description="Polar residues" evidence="6">
    <location>
        <begin position="15"/>
        <end position="25"/>
    </location>
</feature>
<keyword evidence="9" id="KW-1185">Reference proteome</keyword>
<evidence type="ECO:0000256" key="2">
    <source>
        <dbReference type="ARBA" id="ARBA00023015"/>
    </source>
</evidence>
<dbReference type="EMBL" id="KM405286">
    <property type="protein sequence ID" value="AMR43779.1"/>
    <property type="molecule type" value="mRNA"/>
</dbReference>
<comment type="caution">
    <text evidence="5">Lacks conserved residue(s) required for the propagation of feature annotation.</text>
</comment>
<dbReference type="GO" id="GO:0005634">
    <property type="term" value="C:nucleus"/>
    <property type="evidence" value="ECO:0007669"/>
    <property type="project" value="UniProtKB-SubCell"/>
</dbReference>
<comment type="subcellular location">
    <subcellularLocation>
        <location evidence="1">Nucleus</location>
    </subcellularLocation>
</comment>
<dbReference type="Pfam" id="PF03514">
    <property type="entry name" value="GRAS"/>
    <property type="match status" value="1"/>
</dbReference>
<dbReference type="OrthoDB" id="770224at2759"/>
<organism evidence="8 9">
    <name type="scientific">Jatropha curcas</name>
    <name type="common">Barbados nut</name>
    <dbReference type="NCBI Taxonomy" id="180498"/>
    <lineage>
        <taxon>Eukaryota</taxon>
        <taxon>Viridiplantae</taxon>
        <taxon>Streptophyta</taxon>
        <taxon>Embryophyta</taxon>
        <taxon>Tracheophyta</taxon>
        <taxon>Spermatophyta</taxon>
        <taxon>Magnoliopsida</taxon>
        <taxon>eudicotyledons</taxon>
        <taxon>Gunneridae</taxon>
        <taxon>Pentapetalae</taxon>
        <taxon>rosids</taxon>
        <taxon>fabids</taxon>
        <taxon>Malpighiales</taxon>
        <taxon>Euphorbiaceae</taxon>
        <taxon>Crotonoideae</taxon>
        <taxon>Jatropheae</taxon>
        <taxon>Jatropha</taxon>
    </lineage>
</organism>
<dbReference type="PANTHER" id="PTHR31636">
    <property type="entry name" value="OSJNBA0084A10.13 PROTEIN-RELATED"/>
    <property type="match status" value="1"/>
</dbReference>
<evidence type="ECO:0000313" key="7">
    <source>
        <dbReference type="EMBL" id="AMR43779.1"/>
    </source>
</evidence>
<dbReference type="STRING" id="180498.A0A067JVL2"/>
<name>A0A067JVL2_JATCU</name>
<reference evidence="8 9" key="1">
    <citation type="journal article" date="2014" name="PLoS ONE">
        <title>Global Analysis of Gene Expression Profiles in Physic Nut (Jatropha curcas L.) Seedlings Exposed to Salt Stress.</title>
        <authorList>
            <person name="Zhang L."/>
            <person name="Zhang C."/>
            <person name="Wu P."/>
            <person name="Chen Y."/>
            <person name="Li M."/>
            <person name="Jiang H."/>
            <person name="Wu G."/>
        </authorList>
    </citation>
    <scope>NUCLEOTIDE SEQUENCE [LARGE SCALE GENOMIC DNA]</scope>
    <source>
        <strain evidence="9">cv. GZQX0401</strain>
        <tissue evidence="8">Young leaves</tissue>
    </source>
</reference>
<evidence type="ECO:0000313" key="9">
    <source>
        <dbReference type="Proteomes" id="UP000027138"/>
    </source>
</evidence>
<keyword evidence="4" id="KW-0539">Nucleus</keyword>
<sequence>MKSFENFDFHEVQDKLSSTDINSENGEGHGGQLYATEDWGESAGIDSNGFEHGFCKDNSSKENLMFLPREQESFRDYGLFDYGILDCLRYDVLSPQIQTSLEEIAKLGVDQPRKSKQDQFSATSFDLLTSYVLKRMSRARIIKPTNDDTLSSEVISQGVSTEEIMRIAGERFIKSITKTSDIFSMLDNPFDLSFSGHPEEVAKKLELDELLLASAEKVSNQLYDRAKLLLNQCDFLASSTRNPVERVVRCTLCCNSSRRGKCKRGKENSCIDLGIRMGVQWTGLTQALVSESDCPLQLLKITAVGTSLKQLIEDTGKRLTNFAQSINLPFAFNIVMVSDMLDIKDNLFELDSDETLVVYCEYLPRRLIPLPDRLDSMMKVIRILNPIIMVVTEPEYNSTSPFFVNRFVEALFYFSAYFDCLESCMGDDPNRMIIESLHFGEGIRNIVATEGEKRKIQNAKLDVWRIFFDRFGMLETELSTSSLCKAKLIAKKFACGNACTLDMDGKSPLIGWKGTPLHSLSAWKFI</sequence>
<evidence type="ECO:0000256" key="4">
    <source>
        <dbReference type="ARBA" id="ARBA00023242"/>
    </source>
</evidence>
<comment type="similarity">
    <text evidence="5">Belongs to the GRAS family.</text>
</comment>
<keyword evidence="2" id="KW-0805">Transcription regulation</keyword>
<evidence type="ECO:0000256" key="5">
    <source>
        <dbReference type="PROSITE-ProRule" id="PRU01191"/>
    </source>
</evidence>
<feature type="region of interest" description="Leucine repeat II (LRII)" evidence="5">
    <location>
        <begin position="314"/>
        <end position="346"/>
    </location>
</feature>
<dbReference type="PROSITE" id="PS50985">
    <property type="entry name" value="GRAS"/>
    <property type="match status" value="1"/>
</dbReference>
<accession>A0A067JVL2</accession>
<gene>
    <name evidence="7" type="primary">GRAS43</name>
    <name evidence="8" type="ORF">JCGZ_19007</name>
</gene>